<protein>
    <submittedName>
        <fullName evidence="2">PorT family protein</fullName>
    </submittedName>
</protein>
<dbReference type="InterPro" id="IPR025665">
    <property type="entry name" value="Beta-barrel_OMP_2"/>
</dbReference>
<organism evidence="2 3">
    <name type="scientific">Dysgonomonas capnocytophagoides</name>
    <dbReference type="NCBI Taxonomy" id="45254"/>
    <lineage>
        <taxon>Bacteria</taxon>
        <taxon>Pseudomonadati</taxon>
        <taxon>Bacteroidota</taxon>
        <taxon>Bacteroidia</taxon>
        <taxon>Bacteroidales</taxon>
        <taxon>Dysgonomonadaceae</taxon>
        <taxon>Dysgonomonas</taxon>
    </lineage>
</organism>
<gene>
    <name evidence="2" type="ORF">E2605_16010</name>
</gene>
<reference evidence="2 3" key="1">
    <citation type="submission" date="2019-03" db="EMBL/GenBank/DDBJ databases">
        <title>San Antonio Military Medical Center submission to MRSN (WRAIR), pending publication.</title>
        <authorList>
            <person name="Blyth D.M."/>
            <person name="Mccarthy S.L."/>
            <person name="Schall S.E."/>
            <person name="Stam J.A."/>
            <person name="Ong A.C."/>
            <person name="Mcgann P.T."/>
        </authorList>
    </citation>
    <scope>NUCLEOTIDE SEQUENCE [LARGE SCALE GENOMIC DNA]</scope>
    <source>
        <strain evidence="2 3">MRSN571793</strain>
    </source>
</reference>
<dbReference type="Pfam" id="PF13568">
    <property type="entry name" value="OMP_b-brl_2"/>
    <property type="match status" value="1"/>
</dbReference>
<evidence type="ECO:0000259" key="1">
    <source>
        <dbReference type="Pfam" id="PF13568"/>
    </source>
</evidence>
<accession>A0A4Y8KW23</accession>
<dbReference type="RefSeq" id="WP_134437196.1">
    <property type="nucleotide sequence ID" value="NZ_SOML01000011.1"/>
</dbReference>
<dbReference type="InterPro" id="IPR011250">
    <property type="entry name" value="OMP/PagP_B-barrel"/>
</dbReference>
<feature type="domain" description="Outer membrane protein beta-barrel" evidence="1">
    <location>
        <begin position="20"/>
        <end position="169"/>
    </location>
</feature>
<dbReference type="STRING" id="1121485.GCA_000426485_01330"/>
<dbReference type="AlphaFoldDB" id="A0A4Y8KW23"/>
<sequence>MKKVLSLLVLFFIITYSLSAQLSVKLGAKGGYLLSDVSTSKGATNFDSYTGYHAGLIAEIGKVNSQFSLVVGTIFAKRGLENTSVKVSNSYVDVPVNLKYSYSFSNFWGAYALAGPYASFRLSGDDYIKGSGLPDKWYTKNVTGGLSFGAGFSFFKMIHLGAEYQYGLFKDYSSSKYNAKNRSLLFSVGFTY</sequence>
<dbReference type="EMBL" id="SOML01000011">
    <property type="protein sequence ID" value="TFD94263.1"/>
    <property type="molecule type" value="Genomic_DNA"/>
</dbReference>
<name>A0A4Y8KW23_9BACT</name>
<dbReference type="Proteomes" id="UP000297861">
    <property type="component" value="Unassembled WGS sequence"/>
</dbReference>
<dbReference type="SUPFAM" id="SSF56925">
    <property type="entry name" value="OMPA-like"/>
    <property type="match status" value="1"/>
</dbReference>
<evidence type="ECO:0000313" key="3">
    <source>
        <dbReference type="Proteomes" id="UP000297861"/>
    </source>
</evidence>
<comment type="caution">
    <text evidence="2">The sequence shown here is derived from an EMBL/GenBank/DDBJ whole genome shotgun (WGS) entry which is preliminary data.</text>
</comment>
<dbReference type="OrthoDB" id="1011633at2"/>
<evidence type="ECO:0000313" key="2">
    <source>
        <dbReference type="EMBL" id="TFD94263.1"/>
    </source>
</evidence>
<proteinExistence type="predicted"/>
<keyword evidence="3" id="KW-1185">Reference proteome</keyword>